<keyword evidence="1" id="KW-0732">Signal</keyword>
<dbReference type="Proteomes" id="UP001556367">
    <property type="component" value="Unassembled WGS sequence"/>
</dbReference>
<reference evidence="4" key="1">
    <citation type="submission" date="2024-06" db="EMBL/GenBank/DDBJ databases">
        <title>Multi-omics analyses provide insights into the biosynthesis of the anticancer antibiotic pleurotin in Hohenbuehelia grisea.</title>
        <authorList>
            <person name="Weaver J.A."/>
            <person name="Alberti F."/>
        </authorList>
    </citation>
    <scope>NUCLEOTIDE SEQUENCE [LARGE SCALE GENOMIC DNA]</scope>
    <source>
        <strain evidence="4">T-177</strain>
    </source>
</reference>
<accession>A0ABR3K278</accession>
<organism evidence="3 4">
    <name type="scientific">Hohenbuehelia grisea</name>
    <dbReference type="NCBI Taxonomy" id="104357"/>
    <lineage>
        <taxon>Eukaryota</taxon>
        <taxon>Fungi</taxon>
        <taxon>Dikarya</taxon>
        <taxon>Basidiomycota</taxon>
        <taxon>Agaricomycotina</taxon>
        <taxon>Agaricomycetes</taxon>
        <taxon>Agaricomycetidae</taxon>
        <taxon>Agaricales</taxon>
        <taxon>Pleurotineae</taxon>
        <taxon>Pleurotaceae</taxon>
        <taxon>Hohenbuehelia</taxon>
    </lineage>
</organism>
<evidence type="ECO:0000256" key="1">
    <source>
        <dbReference type="SAM" id="SignalP"/>
    </source>
</evidence>
<protein>
    <recommendedName>
        <fullName evidence="2">DUF5648 domain-containing protein</fullName>
    </recommendedName>
</protein>
<dbReference type="EMBL" id="JASNQZ010000001">
    <property type="protein sequence ID" value="KAL0961333.1"/>
    <property type="molecule type" value="Genomic_DNA"/>
</dbReference>
<evidence type="ECO:0000313" key="3">
    <source>
        <dbReference type="EMBL" id="KAL0961333.1"/>
    </source>
</evidence>
<dbReference type="InterPro" id="IPR043708">
    <property type="entry name" value="DUF5648"/>
</dbReference>
<proteinExistence type="predicted"/>
<comment type="caution">
    <text evidence="3">The sequence shown here is derived from an EMBL/GenBank/DDBJ whole genome shotgun (WGS) entry which is preliminary data.</text>
</comment>
<dbReference type="Pfam" id="PF18885">
    <property type="entry name" value="DUF5648"/>
    <property type="match status" value="1"/>
</dbReference>
<sequence length="174" mass="19500">MKYSFAAVVALVLSATSTIAAPGKSCEQGRRAIPLFRIYNDASKDHVYTTNAQETYRSPGYASQSSPGRVWMSQEVDTIPLYRLYNSEGTDHLYTTNSTEREDSIAHNGYTDEGVAAYIYPSPYCNSIPLYRAYDSKGADHFYSTDRQEIVQFADRTGAFMEDIVGYIMQPANH</sequence>
<keyword evidence="4" id="KW-1185">Reference proteome</keyword>
<feature type="domain" description="DUF5648" evidence="2">
    <location>
        <begin position="34"/>
        <end position="168"/>
    </location>
</feature>
<evidence type="ECO:0000313" key="4">
    <source>
        <dbReference type="Proteomes" id="UP001556367"/>
    </source>
</evidence>
<gene>
    <name evidence="3" type="ORF">HGRIS_006290</name>
</gene>
<feature type="chain" id="PRO_5046893175" description="DUF5648 domain-containing protein" evidence="1">
    <location>
        <begin position="21"/>
        <end position="174"/>
    </location>
</feature>
<feature type="signal peptide" evidence="1">
    <location>
        <begin position="1"/>
        <end position="20"/>
    </location>
</feature>
<name>A0ABR3K278_9AGAR</name>
<evidence type="ECO:0000259" key="2">
    <source>
        <dbReference type="Pfam" id="PF18885"/>
    </source>
</evidence>